<gene>
    <name evidence="2" type="ORF">PCOR1329_LOCUS5710</name>
</gene>
<dbReference type="EMBL" id="CAUYUJ010001514">
    <property type="protein sequence ID" value="CAK0796295.1"/>
    <property type="molecule type" value="Genomic_DNA"/>
</dbReference>
<feature type="compositionally biased region" description="Basic and acidic residues" evidence="1">
    <location>
        <begin position="46"/>
        <end position="55"/>
    </location>
</feature>
<feature type="region of interest" description="Disordered" evidence="1">
    <location>
        <begin position="39"/>
        <end position="81"/>
    </location>
</feature>
<accession>A0ABN9PZS4</accession>
<evidence type="ECO:0000313" key="2">
    <source>
        <dbReference type="EMBL" id="CAK0796295.1"/>
    </source>
</evidence>
<feature type="non-terminal residue" evidence="2">
    <location>
        <position position="1"/>
    </location>
</feature>
<keyword evidence="3" id="KW-1185">Reference proteome</keyword>
<evidence type="ECO:0000313" key="3">
    <source>
        <dbReference type="Proteomes" id="UP001189429"/>
    </source>
</evidence>
<comment type="caution">
    <text evidence="2">The sequence shown here is derived from an EMBL/GenBank/DDBJ whole genome shotgun (WGS) entry which is preliminary data.</text>
</comment>
<evidence type="ECO:0000256" key="1">
    <source>
        <dbReference type="SAM" id="MobiDB-lite"/>
    </source>
</evidence>
<organism evidence="2 3">
    <name type="scientific">Prorocentrum cordatum</name>
    <dbReference type="NCBI Taxonomy" id="2364126"/>
    <lineage>
        <taxon>Eukaryota</taxon>
        <taxon>Sar</taxon>
        <taxon>Alveolata</taxon>
        <taxon>Dinophyceae</taxon>
        <taxon>Prorocentrales</taxon>
        <taxon>Prorocentraceae</taxon>
        <taxon>Prorocentrum</taxon>
    </lineage>
</organism>
<protein>
    <submittedName>
        <fullName evidence="2">Uncharacterized protein</fullName>
    </submittedName>
</protein>
<reference evidence="2" key="1">
    <citation type="submission" date="2023-10" db="EMBL/GenBank/DDBJ databases">
        <authorList>
            <person name="Chen Y."/>
            <person name="Shah S."/>
            <person name="Dougan E. K."/>
            <person name="Thang M."/>
            <person name="Chan C."/>
        </authorList>
    </citation>
    <scope>NUCLEOTIDE SEQUENCE [LARGE SCALE GENOMIC DNA]</scope>
</reference>
<sequence length="132" mass="14342">KTRRSRPEVLEGHLMQAARGLVPTTTRLSEHAFDYAYKHARTPPARRGEAAEARRGAGPAGRGAARGGRAGAAAARSAPRVRRCRRLRAAGMTGLWRDPDGDVAHEFWEEDPRSGDLLRVASARLSRVPEGP</sequence>
<dbReference type="Proteomes" id="UP001189429">
    <property type="component" value="Unassembled WGS sequence"/>
</dbReference>
<feature type="compositionally biased region" description="Gly residues" evidence="1">
    <location>
        <begin position="58"/>
        <end position="70"/>
    </location>
</feature>
<proteinExistence type="predicted"/>
<name>A0ABN9PZS4_9DINO</name>